<feature type="transmembrane region" description="Helical" evidence="1">
    <location>
        <begin position="106"/>
        <end position="129"/>
    </location>
</feature>
<gene>
    <name evidence="2" type="ORF">SAMN04487950_0496</name>
</gene>
<organism evidence="2 3">
    <name type="scientific">Halogranum rubrum</name>
    <dbReference type="NCBI Taxonomy" id="553466"/>
    <lineage>
        <taxon>Archaea</taxon>
        <taxon>Methanobacteriati</taxon>
        <taxon>Methanobacteriota</taxon>
        <taxon>Stenosarchaea group</taxon>
        <taxon>Halobacteria</taxon>
        <taxon>Halobacteriales</taxon>
        <taxon>Haloferacaceae</taxon>
    </lineage>
</organism>
<reference evidence="3" key="1">
    <citation type="submission" date="2016-10" db="EMBL/GenBank/DDBJ databases">
        <authorList>
            <person name="Varghese N."/>
            <person name="Submissions S."/>
        </authorList>
    </citation>
    <scope>NUCLEOTIDE SEQUENCE [LARGE SCALE GENOMIC DNA]</scope>
    <source>
        <strain evidence="3">CGMCC 1.7738</strain>
    </source>
</reference>
<sequence length="287" mass="30731">MSLHTHFYRELTEPELRLATAIGLVSALLTVPLSWPTVTDESLVAGGTVSGGAFIAAGFLVGCLYYNRPTSGRRASTRTGLVASIGLVIVYLATMFSTLSVSSPRAALFTVVGTLIAIVLGVAIGVLIVRVAAYFGDRLAAVRSWRAEVKGTTSEDWRGTNDSKWPKYVAVYVFVVPVTVGYFFGLRPQSAVGTLFGILLLLITYSTAIFLLVAVYKDAEKLHESNSPWIPNVVAYVGTPIAAFILGDYAAELNAWDAPVGALSFVGVCWLAALIYLLDRRRSVGTA</sequence>
<protein>
    <submittedName>
        <fullName evidence="2">Uncharacterized protein</fullName>
    </submittedName>
</protein>
<feature type="transmembrane region" description="Helical" evidence="1">
    <location>
        <begin position="79"/>
        <end position="100"/>
    </location>
</feature>
<feature type="transmembrane region" description="Helical" evidence="1">
    <location>
        <begin position="258"/>
        <end position="278"/>
    </location>
</feature>
<feature type="transmembrane region" description="Helical" evidence="1">
    <location>
        <begin position="168"/>
        <end position="185"/>
    </location>
</feature>
<evidence type="ECO:0000313" key="3">
    <source>
        <dbReference type="Proteomes" id="UP000199607"/>
    </source>
</evidence>
<evidence type="ECO:0000256" key="1">
    <source>
        <dbReference type="SAM" id="Phobius"/>
    </source>
</evidence>
<dbReference type="Proteomes" id="UP000199607">
    <property type="component" value="Unassembled WGS sequence"/>
</dbReference>
<name>A0A1I4BDR5_9EURY</name>
<keyword evidence="1" id="KW-0812">Transmembrane</keyword>
<dbReference type="AlphaFoldDB" id="A0A1I4BDR5"/>
<feature type="transmembrane region" description="Helical" evidence="1">
    <location>
        <begin position="16"/>
        <end position="35"/>
    </location>
</feature>
<accession>A0A1I4BDR5</accession>
<dbReference type="EMBL" id="FOTC01000001">
    <property type="protein sequence ID" value="SFK66934.1"/>
    <property type="molecule type" value="Genomic_DNA"/>
</dbReference>
<keyword evidence="1" id="KW-0472">Membrane</keyword>
<dbReference type="RefSeq" id="WP_143085660.1">
    <property type="nucleotide sequence ID" value="NZ_FOTC01000001.1"/>
</dbReference>
<feature type="transmembrane region" description="Helical" evidence="1">
    <location>
        <begin position="47"/>
        <end position="67"/>
    </location>
</feature>
<feature type="transmembrane region" description="Helical" evidence="1">
    <location>
        <begin position="191"/>
        <end position="216"/>
    </location>
</feature>
<proteinExistence type="predicted"/>
<evidence type="ECO:0000313" key="2">
    <source>
        <dbReference type="EMBL" id="SFK66934.1"/>
    </source>
</evidence>
<keyword evidence="1" id="KW-1133">Transmembrane helix</keyword>
<keyword evidence="3" id="KW-1185">Reference proteome</keyword>
<feature type="transmembrane region" description="Helical" evidence="1">
    <location>
        <begin position="228"/>
        <end position="246"/>
    </location>
</feature>